<dbReference type="KEGG" id="rhs:A3Q41_03437"/>
<dbReference type="GO" id="GO:0008641">
    <property type="term" value="F:ubiquitin-like modifier activating enzyme activity"/>
    <property type="evidence" value="ECO:0007669"/>
    <property type="project" value="InterPro"/>
</dbReference>
<dbReference type="InterPro" id="IPR035985">
    <property type="entry name" value="Ubiquitin-activating_enz"/>
</dbReference>
<dbReference type="Gene3D" id="3.40.50.720">
    <property type="entry name" value="NAD(P)-binding Rossmann-like Domain"/>
    <property type="match status" value="1"/>
</dbReference>
<proteinExistence type="predicted"/>
<dbReference type="RefSeq" id="WP_032372873.1">
    <property type="nucleotide sequence ID" value="NZ_CP015220.1"/>
</dbReference>
<evidence type="ECO:0000313" key="2">
    <source>
        <dbReference type="Proteomes" id="UP000076038"/>
    </source>
</evidence>
<name>A0A143QPQ4_RHOFA</name>
<dbReference type="PATRIC" id="fig|1653479.3.peg.3488"/>
<dbReference type="OrthoDB" id="4426339at2"/>
<dbReference type="EMBL" id="CP015220">
    <property type="protein sequence ID" value="AMY24728.1"/>
    <property type="molecule type" value="Genomic_DNA"/>
</dbReference>
<reference evidence="2" key="2">
    <citation type="submission" date="2016-04" db="EMBL/GenBank/DDBJ databases">
        <title>Complete Genome and Plasmid Sequences for Rhodococcus fascians D188 and Draft Sequences for Rhodococcus spp. Isolates PBTS 1 and PBTS 2.</title>
        <authorList>
            <person name="Stamer R."/>
            <person name="Vereecke D."/>
            <person name="Zhang Y."/>
            <person name="Schilkey F."/>
            <person name="Devitt N."/>
            <person name="Randall J."/>
        </authorList>
    </citation>
    <scope>NUCLEOTIDE SEQUENCE [LARGE SCALE GENOMIC DNA]</scope>
    <source>
        <strain evidence="2">PBTS2</strain>
    </source>
</reference>
<protein>
    <recommendedName>
        <fullName evidence="3">Cyclodehydratase</fullName>
    </recommendedName>
</protein>
<dbReference type="AlphaFoldDB" id="A0A143QPQ4"/>
<gene>
    <name evidence="1" type="ORF">A3Q41_03437</name>
</gene>
<organism evidence="1 2">
    <name type="scientific">Rhodococcoides fascians</name>
    <name type="common">Rhodococcus fascians</name>
    <dbReference type="NCBI Taxonomy" id="1828"/>
    <lineage>
        <taxon>Bacteria</taxon>
        <taxon>Bacillati</taxon>
        <taxon>Actinomycetota</taxon>
        <taxon>Actinomycetes</taxon>
        <taxon>Mycobacteriales</taxon>
        <taxon>Nocardiaceae</taxon>
        <taxon>Rhodococcoides</taxon>
    </lineage>
</organism>
<reference evidence="1 2" key="1">
    <citation type="journal article" date="2016" name="Genome Announc.">
        <title>Complete Genome and Plasmid Sequences for Rhodococcus fascians D188 and Draft Sequences for Rhodococcus Isolates PBTS 1 and PBTS 2.</title>
        <authorList>
            <person name="Stamler R.A."/>
            <person name="Vereecke D."/>
            <person name="Zhang Y."/>
            <person name="Schilkey F."/>
            <person name="Devitt N."/>
            <person name="Randall J.J."/>
        </authorList>
    </citation>
    <scope>NUCLEOTIDE SEQUENCE [LARGE SCALE GENOMIC DNA]</scope>
    <source>
        <strain evidence="1 2">PBTS2</strain>
    </source>
</reference>
<dbReference type="SUPFAM" id="SSF69572">
    <property type="entry name" value="Activating enzymes of the ubiquitin-like proteins"/>
    <property type="match status" value="1"/>
</dbReference>
<sequence length="295" mass="31755">MITSTVRLDPAVAILPRRDGTVQLGWSPETSVVVTPPPGAEPGSILEILRLLAAGRSRPHIVCHAMTLGLSANRVSSMLAELDDSGLLVHGTSGPASSNADAPSSELRDIRSVHLVGRGPLSDALTAGLRRTSVAVTRTSLTPTRYPHLAVNSWQYDVVVLTDDLVAEPRLVTDLVRKRIPHLQVRLRDGKGIVGPFVVPGQTSCLRCADLTRCDLDPEWPHLSAHLLGTVGQASTATVLATAAFAFAQLETLIDRTDGTMPETTDCTMELSFAATGTSVHKRQWTRHPHCDCWY</sequence>
<evidence type="ECO:0008006" key="3">
    <source>
        <dbReference type="Google" id="ProtNLM"/>
    </source>
</evidence>
<accession>A0A143QPQ4</accession>
<dbReference type="Proteomes" id="UP000076038">
    <property type="component" value="Chromosome"/>
</dbReference>
<evidence type="ECO:0000313" key="1">
    <source>
        <dbReference type="EMBL" id="AMY24728.1"/>
    </source>
</evidence>
<keyword evidence="2" id="KW-1185">Reference proteome</keyword>